<dbReference type="InterPro" id="IPR004358">
    <property type="entry name" value="Sig_transdc_His_kin-like_C"/>
</dbReference>
<dbReference type="Gene3D" id="3.30.565.10">
    <property type="entry name" value="Histidine kinase-like ATPase, C-terminal domain"/>
    <property type="match status" value="1"/>
</dbReference>
<dbReference type="PROSITE" id="PS50109">
    <property type="entry name" value="HIS_KIN"/>
    <property type="match status" value="1"/>
</dbReference>
<evidence type="ECO:0000313" key="8">
    <source>
        <dbReference type="EMBL" id="MBK1645165.1"/>
    </source>
</evidence>
<dbReference type="SMART" id="SM00448">
    <property type="entry name" value="REC"/>
    <property type="match status" value="1"/>
</dbReference>
<dbReference type="PRINTS" id="PR00344">
    <property type="entry name" value="BCTRLSENSOR"/>
</dbReference>
<accession>A0A9X0WII2</accession>
<dbReference type="GO" id="GO:0000155">
    <property type="term" value="F:phosphorelay sensor kinase activity"/>
    <property type="evidence" value="ECO:0007669"/>
    <property type="project" value="InterPro"/>
</dbReference>
<evidence type="ECO:0000256" key="1">
    <source>
        <dbReference type="ARBA" id="ARBA00000085"/>
    </source>
</evidence>
<dbReference type="FunFam" id="3.30.565.10:FF:000078">
    <property type="entry name" value="Two-component sensor histidine kinase"/>
    <property type="match status" value="1"/>
</dbReference>
<dbReference type="Pfam" id="PF02518">
    <property type="entry name" value="HATPase_c"/>
    <property type="match status" value="1"/>
</dbReference>
<dbReference type="InterPro" id="IPR001789">
    <property type="entry name" value="Sig_transdc_resp-reg_receiver"/>
</dbReference>
<name>A0A9X0WII2_9GAMM</name>
<dbReference type="EC" id="2.7.13.3" evidence="2"/>
<dbReference type="InterPro" id="IPR003594">
    <property type="entry name" value="HATPase_dom"/>
</dbReference>
<dbReference type="SUPFAM" id="SSF47384">
    <property type="entry name" value="Homodimeric domain of signal transducing histidine kinase"/>
    <property type="match status" value="1"/>
</dbReference>
<gene>
    <name evidence="8" type="ORF">CKO25_11005</name>
</gene>
<dbReference type="AlphaFoldDB" id="A0A9X0WII2"/>
<keyword evidence="4" id="KW-0902">Two-component regulatory system</keyword>
<feature type="modified residue" description="4-aspartylphosphate" evidence="5">
    <location>
        <position position="509"/>
    </location>
</feature>
<evidence type="ECO:0000313" key="9">
    <source>
        <dbReference type="Proteomes" id="UP001138802"/>
    </source>
</evidence>
<evidence type="ECO:0000256" key="4">
    <source>
        <dbReference type="ARBA" id="ARBA00023012"/>
    </source>
</evidence>
<dbReference type="Gene3D" id="1.10.287.130">
    <property type="match status" value="1"/>
</dbReference>
<organism evidence="8 9">
    <name type="scientific">Thiocapsa imhoffii</name>
    <dbReference type="NCBI Taxonomy" id="382777"/>
    <lineage>
        <taxon>Bacteria</taxon>
        <taxon>Pseudomonadati</taxon>
        <taxon>Pseudomonadota</taxon>
        <taxon>Gammaproteobacteria</taxon>
        <taxon>Chromatiales</taxon>
        <taxon>Chromatiaceae</taxon>
        <taxon>Thiocapsa</taxon>
    </lineage>
</organism>
<dbReference type="PANTHER" id="PTHR45339">
    <property type="entry name" value="HYBRID SIGNAL TRANSDUCTION HISTIDINE KINASE J"/>
    <property type="match status" value="1"/>
</dbReference>
<dbReference type="CDD" id="cd16922">
    <property type="entry name" value="HATPase_EvgS-ArcB-TorS-like"/>
    <property type="match status" value="1"/>
</dbReference>
<evidence type="ECO:0000256" key="5">
    <source>
        <dbReference type="PROSITE-ProRule" id="PRU00169"/>
    </source>
</evidence>
<dbReference type="Pfam" id="PF00072">
    <property type="entry name" value="Response_reg"/>
    <property type="match status" value="1"/>
</dbReference>
<dbReference type="RefSeq" id="WP_200387973.1">
    <property type="nucleotide sequence ID" value="NZ_NRSD01000010.1"/>
</dbReference>
<keyword evidence="9" id="KW-1185">Reference proteome</keyword>
<dbReference type="InterPro" id="IPR005467">
    <property type="entry name" value="His_kinase_dom"/>
</dbReference>
<evidence type="ECO:0000259" key="6">
    <source>
        <dbReference type="PROSITE" id="PS50109"/>
    </source>
</evidence>
<proteinExistence type="predicted"/>
<dbReference type="Gene3D" id="3.40.50.2300">
    <property type="match status" value="1"/>
</dbReference>
<sequence>MSQNEALLLDALVELANLRERDERTRKSSDAIALALQDLGESDDWEHGPERLLGHLSRALNIEDLVLCSLNGACEPLAAPGTGPGLRDCVRSAAWLDYLARRPWRALSDPEALNEALGLALPLSGMTSLLCGRIGVGDDVFVLLCAETTGDRHLLSPAQQDLFRRFLPIFAQALRRCADGLRARESAMRERDLAIAKEAAEQASRAKSGFVSRMSHELRTPLNAVIGFAELLLAEPLTPSQQHYVDLITVSGKHLMDLINAVLDLAKIEAGGMTLEHIAFDLDETLESVRGMVLERAAAKGLDFRIDRSPEVPQFILGDPTRLRQVLINLINNAIKFTETGEVELRVTLDRSELGFQVRDTGIGMDAETLARLFQPFTQADESITRQYGGTGLGLMISKELVHAMNGRLEVESAVGEGSCFHFQLPLREATQPPALAKTAVSAEHLEPVRCPLNELVGGRVLLVDDNRINQQIGAAMLGRLELDFALADHGRHALERLAAESFSLILMDMEMPELDGLNATRAIRERERELGQPRLPIIAMTANALSEDRARCFAAGMDGYVAKPMSLNALESEIRRLFASPPSS</sequence>
<dbReference type="Pfam" id="PF00512">
    <property type="entry name" value="HisKA"/>
    <property type="match status" value="1"/>
</dbReference>
<dbReference type="InterPro" id="IPR011006">
    <property type="entry name" value="CheY-like_superfamily"/>
</dbReference>
<feature type="domain" description="Response regulatory" evidence="7">
    <location>
        <begin position="460"/>
        <end position="579"/>
    </location>
</feature>
<dbReference type="Proteomes" id="UP001138802">
    <property type="component" value="Unassembled WGS sequence"/>
</dbReference>
<dbReference type="PROSITE" id="PS50110">
    <property type="entry name" value="RESPONSE_REGULATORY"/>
    <property type="match status" value="1"/>
</dbReference>
<dbReference type="PANTHER" id="PTHR45339:SF1">
    <property type="entry name" value="HYBRID SIGNAL TRANSDUCTION HISTIDINE KINASE J"/>
    <property type="match status" value="1"/>
</dbReference>
<dbReference type="CDD" id="cd17546">
    <property type="entry name" value="REC_hyHK_CKI1_RcsC-like"/>
    <property type="match status" value="1"/>
</dbReference>
<keyword evidence="3 5" id="KW-0597">Phosphoprotein</keyword>
<dbReference type="SUPFAM" id="SSF55874">
    <property type="entry name" value="ATPase domain of HSP90 chaperone/DNA topoisomerase II/histidine kinase"/>
    <property type="match status" value="1"/>
</dbReference>
<dbReference type="CDD" id="cd00082">
    <property type="entry name" value="HisKA"/>
    <property type="match status" value="1"/>
</dbReference>
<dbReference type="SMART" id="SM00387">
    <property type="entry name" value="HATPase_c"/>
    <property type="match status" value="1"/>
</dbReference>
<protein>
    <recommendedName>
        <fullName evidence="2">histidine kinase</fullName>
        <ecNumber evidence="2">2.7.13.3</ecNumber>
    </recommendedName>
</protein>
<comment type="catalytic activity">
    <reaction evidence="1">
        <text>ATP + protein L-histidine = ADP + protein N-phospho-L-histidine.</text>
        <dbReference type="EC" id="2.7.13.3"/>
    </reaction>
</comment>
<reference evidence="8 9" key="1">
    <citation type="journal article" date="2020" name="Microorganisms">
        <title>Osmotic Adaptation and Compatible Solute Biosynthesis of Phototrophic Bacteria as Revealed from Genome Analyses.</title>
        <authorList>
            <person name="Imhoff J.F."/>
            <person name="Rahn T."/>
            <person name="Kunzel S."/>
            <person name="Keller A."/>
            <person name="Neulinger S.C."/>
        </authorList>
    </citation>
    <scope>NUCLEOTIDE SEQUENCE [LARGE SCALE GENOMIC DNA]</scope>
    <source>
        <strain evidence="8 9">DSM 21303</strain>
    </source>
</reference>
<comment type="caution">
    <text evidence="8">The sequence shown here is derived from an EMBL/GenBank/DDBJ whole genome shotgun (WGS) entry which is preliminary data.</text>
</comment>
<evidence type="ECO:0000256" key="2">
    <source>
        <dbReference type="ARBA" id="ARBA00012438"/>
    </source>
</evidence>
<dbReference type="InterPro" id="IPR003661">
    <property type="entry name" value="HisK_dim/P_dom"/>
</dbReference>
<dbReference type="EMBL" id="NRSD01000010">
    <property type="protein sequence ID" value="MBK1645165.1"/>
    <property type="molecule type" value="Genomic_DNA"/>
</dbReference>
<evidence type="ECO:0000259" key="7">
    <source>
        <dbReference type="PROSITE" id="PS50110"/>
    </source>
</evidence>
<feature type="domain" description="Histidine kinase" evidence="6">
    <location>
        <begin position="213"/>
        <end position="429"/>
    </location>
</feature>
<dbReference type="SUPFAM" id="SSF52172">
    <property type="entry name" value="CheY-like"/>
    <property type="match status" value="1"/>
</dbReference>
<evidence type="ECO:0000256" key="3">
    <source>
        <dbReference type="ARBA" id="ARBA00022553"/>
    </source>
</evidence>
<dbReference type="InterPro" id="IPR036890">
    <property type="entry name" value="HATPase_C_sf"/>
</dbReference>
<dbReference type="SMART" id="SM00388">
    <property type="entry name" value="HisKA"/>
    <property type="match status" value="1"/>
</dbReference>
<dbReference type="InterPro" id="IPR036097">
    <property type="entry name" value="HisK_dim/P_sf"/>
</dbReference>